<sequence length="35" mass="3969">MDRMIYTALNALTVNRDSQISQAQNLANQMVPGFR</sequence>
<comment type="caution">
    <text evidence="1">The sequence shown here is derived from an EMBL/GenBank/DDBJ whole genome shotgun (WGS) entry which is preliminary data.</text>
</comment>
<keyword evidence="1" id="KW-0282">Flagellum</keyword>
<reference evidence="1 2" key="1">
    <citation type="submission" date="2019-06" db="EMBL/GenBank/DDBJ databases">
        <title>Metagenome assembled Genome of Spiribacter salinus SL48-SHIP from the microbial mat of Salt Lake 48 (Novosibirsk region, Russia).</title>
        <authorList>
            <person name="Shipova A."/>
            <person name="Rozanov A.S."/>
            <person name="Bryanskaya A.V."/>
            <person name="Peltek S.E."/>
        </authorList>
    </citation>
    <scope>NUCLEOTIDE SEQUENCE [LARGE SCALE GENOMIC DNA]</scope>
    <source>
        <strain evidence="1">SL48-SHIP-2</strain>
    </source>
</reference>
<protein>
    <submittedName>
        <fullName evidence="1">Flagellar biosynthesis protein FlgF</fullName>
    </submittedName>
</protein>
<proteinExistence type="predicted"/>
<name>A0A540VNA9_9GAMM</name>
<evidence type="ECO:0000313" key="1">
    <source>
        <dbReference type="EMBL" id="TQE98196.1"/>
    </source>
</evidence>
<dbReference type="Proteomes" id="UP000315400">
    <property type="component" value="Unassembled WGS sequence"/>
</dbReference>
<keyword evidence="1" id="KW-0966">Cell projection</keyword>
<feature type="non-terminal residue" evidence="1">
    <location>
        <position position="35"/>
    </location>
</feature>
<accession>A0A540VNA9</accession>
<keyword evidence="1" id="KW-0969">Cilium</keyword>
<gene>
    <name evidence="1" type="ORF">FKY71_15085</name>
</gene>
<organism evidence="1 2">
    <name type="scientific">Spiribacter salinus</name>
    <dbReference type="NCBI Taxonomy" id="1335746"/>
    <lineage>
        <taxon>Bacteria</taxon>
        <taxon>Pseudomonadati</taxon>
        <taxon>Pseudomonadota</taxon>
        <taxon>Gammaproteobacteria</taxon>
        <taxon>Chromatiales</taxon>
        <taxon>Ectothiorhodospiraceae</taxon>
        <taxon>Spiribacter</taxon>
    </lineage>
</organism>
<dbReference type="EMBL" id="VIFK01000256">
    <property type="protein sequence ID" value="TQE98196.1"/>
    <property type="molecule type" value="Genomic_DNA"/>
</dbReference>
<evidence type="ECO:0000313" key="2">
    <source>
        <dbReference type="Proteomes" id="UP000315400"/>
    </source>
</evidence>
<dbReference type="AlphaFoldDB" id="A0A540VNA9"/>